<comment type="subunit">
    <text evidence="3 11">Monomer.</text>
</comment>
<dbReference type="Gene3D" id="1.10.8.70">
    <property type="entry name" value="Glutamate-tRNA synthetase, class I, anticodon-binding domain 1"/>
    <property type="match status" value="1"/>
</dbReference>
<dbReference type="EMBL" id="CP001936">
    <property type="protein sequence ID" value="ADD02146.1"/>
    <property type="molecule type" value="Genomic_DNA"/>
</dbReference>
<dbReference type="OrthoDB" id="9807503at2"/>
<dbReference type="Gene3D" id="3.40.50.620">
    <property type="entry name" value="HUPs"/>
    <property type="match status" value="1"/>
</dbReference>
<keyword evidence="9 11" id="KW-0030">Aminoacyl-tRNA synthetase</keyword>
<dbReference type="Proteomes" id="UP000001552">
    <property type="component" value="Chromosome"/>
</dbReference>
<dbReference type="KEGG" id="tit:Thit_0868"/>
<evidence type="ECO:0000259" key="13">
    <source>
        <dbReference type="Pfam" id="PF19269"/>
    </source>
</evidence>
<sequence length="483" mass="56187">MGEVRVRFAPSPTGSLHIGGARTALFNWLFARHYGGKFILRVDDTDLQRSTKESMKGILDGLKWLGIDWDEGPIYQSQRLDEYRKFANKLLDEGKAYYCFCTKEELEEMRRRAENEGRPFMYTGKCRNLTREQIEEYLKKGKRPVIRLKVPSEGKTIVHDIIRGDVEFDNSTIDDFIIMKSDNMPTYNFATVVDDYQMGITHVIRAEEHLSNTPKQILIYESLGLETPQFAHVSMVLAPDRSKLSKRHGATSVQEFEEQGYLPEAIVNYITLLGWMPKDGEEIFDVSKSIKEFTLERVSKNPAVYDVQKLTWINGHYIRNYDLDKLTEAVIPFLKAKNFIVEDFDYEYIKKIVSTVREREKTLVDIADAMSYYFTEVNEYEEKGVKKYFTKEKVAEILKKAAETLKEVEPFDKFTTEKVYRTLVEELQISSGELFHPTRLAISGRTFGPGLFDIMELLGKERTIQRIEKALDFIEKMKNPQKY</sequence>
<dbReference type="NCBIfam" id="TIGR00464">
    <property type="entry name" value="gltX_bact"/>
    <property type="match status" value="1"/>
</dbReference>
<comment type="catalytic activity">
    <reaction evidence="10 11">
        <text>tRNA(Glu) + L-glutamate + ATP = L-glutamyl-tRNA(Glu) + AMP + diphosphate</text>
        <dbReference type="Rhea" id="RHEA:23540"/>
        <dbReference type="Rhea" id="RHEA-COMP:9663"/>
        <dbReference type="Rhea" id="RHEA-COMP:9680"/>
        <dbReference type="ChEBI" id="CHEBI:29985"/>
        <dbReference type="ChEBI" id="CHEBI:30616"/>
        <dbReference type="ChEBI" id="CHEBI:33019"/>
        <dbReference type="ChEBI" id="CHEBI:78442"/>
        <dbReference type="ChEBI" id="CHEBI:78520"/>
        <dbReference type="ChEBI" id="CHEBI:456215"/>
        <dbReference type="EC" id="6.1.1.17"/>
    </reaction>
</comment>
<keyword evidence="7 11" id="KW-0067">ATP-binding</keyword>
<evidence type="ECO:0000256" key="3">
    <source>
        <dbReference type="ARBA" id="ARBA00011245"/>
    </source>
</evidence>
<feature type="short sequence motif" description="'HIGH' region" evidence="11">
    <location>
        <begin position="10"/>
        <end position="20"/>
    </location>
</feature>
<evidence type="ECO:0000256" key="1">
    <source>
        <dbReference type="ARBA" id="ARBA00004496"/>
    </source>
</evidence>
<dbReference type="InterPro" id="IPR033910">
    <property type="entry name" value="GluRS_core"/>
</dbReference>
<dbReference type="GO" id="GO:0008270">
    <property type="term" value="F:zinc ion binding"/>
    <property type="evidence" value="ECO:0007669"/>
    <property type="project" value="InterPro"/>
</dbReference>
<keyword evidence="6 11" id="KW-0547">Nucleotide-binding</keyword>
<dbReference type="PRINTS" id="PR00987">
    <property type="entry name" value="TRNASYNTHGLU"/>
</dbReference>
<dbReference type="SUPFAM" id="SSF52374">
    <property type="entry name" value="Nucleotidylyl transferase"/>
    <property type="match status" value="1"/>
</dbReference>
<comment type="caution">
    <text evidence="11">Lacks conserved residue(s) required for the propagation of feature annotation.</text>
</comment>
<reference evidence="14" key="1">
    <citation type="submission" date="2010-02" db="EMBL/GenBank/DDBJ databases">
        <title>Complete sequence of Thermoanaerobacter italicus Ab9.</title>
        <authorList>
            <consortium name="US DOE Joint Genome Institute"/>
            <person name="Lucas S."/>
            <person name="Copeland A."/>
            <person name="Lapidus A."/>
            <person name="Cheng J.-F."/>
            <person name="Bruce D."/>
            <person name="Goodwin L."/>
            <person name="Pitluck S."/>
            <person name="Chertkov O."/>
            <person name="Detter J.C."/>
            <person name="Han C."/>
            <person name="Tapia R."/>
            <person name="Land M."/>
            <person name="Hauser L."/>
            <person name="Kyrpides N."/>
            <person name="Mikhailova N."/>
            <person name="Hemme C.L."/>
            <person name="Woyke T."/>
        </authorList>
    </citation>
    <scope>NUCLEOTIDE SEQUENCE [LARGE SCALE GENOMIC DNA]</scope>
    <source>
        <strain evidence="14">Ab9</strain>
    </source>
</reference>
<dbReference type="eggNOG" id="COG0008">
    <property type="taxonomic scope" value="Bacteria"/>
</dbReference>
<dbReference type="Pfam" id="PF19269">
    <property type="entry name" value="Anticodon_2"/>
    <property type="match status" value="1"/>
</dbReference>
<dbReference type="InterPro" id="IPR049940">
    <property type="entry name" value="GluQ/Sye"/>
</dbReference>
<dbReference type="GO" id="GO:0000049">
    <property type="term" value="F:tRNA binding"/>
    <property type="evidence" value="ECO:0007669"/>
    <property type="project" value="InterPro"/>
</dbReference>
<dbReference type="GO" id="GO:0005524">
    <property type="term" value="F:ATP binding"/>
    <property type="evidence" value="ECO:0007669"/>
    <property type="project" value="UniProtKB-UniRule"/>
</dbReference>
<comment type="function">
    <text evidence="11">Catalyzes the attachment of glutamate to tRNA(Glu) in a two-step reaction: glutamate is first activated by ATP to form Glu-AMP and then transferred to the acceptor end of tRNA(Glu).</text>
</comment>
<evidence type="ECO:0000256" key="4">
    <source>
        <dbReference type="ARBA" id="ARBA00022490"/>
    </source>
</evidence>
<dbReference type="InterPro" id="IPR004527">
    <property type="entry name" value="Glu-tRNA-ligase_bac/mito"/>
</dbReference>
<keyword evidence="15" id="KW-1185">Reference proteome</keyword>
<dbReference type="InterPro" id="IPR001412">
    <property type="entry name" value="aa-tRNA-synth_I_CS"/>
</dbReference>
<evidence type="ECO:0000256" key="11">
    <source>
        <dbReference type="HAMAP-Rule" id="MF_00022"/>
    </source>
</evidence>
<evidence type="ECO:0000259" key="12">
    <source>
        <dbReference type="Pfam" id="PF00749"/>
    </source>
</evidence>
<dbReference type="InterPro" id="IPR014729">
    <property type="entry name" value="Rossmann-like_a/b/a_fold"/>
</dbReference>
<dbReference type="InterPro" id="IPR008925">
    <property type="entry name" value="aa_tRNA-synth_I_cd-bd_sf"/>
</dbReference>
<feature type="domain" description="Aminoacyl-tRNA synthetase class I anticodon-binding" evidence="13">
    <location>
        <begin position="325"/>
        <end position="471"/>
    </location>
</feature>
<evidence type="ECO:0000256" key="7">
    <source>
        <dbReference type="ARBA" id="ARBA00022840"/>
    </source>
</evidence>
<dbReference type="HAMAP" id="MF_00022">
    <property type="entry name" value="Glu_tRNA_synth_type1"/>
    <property type="match status" value="1"/>
</dbReference>
<evidence type="ECO:0000256" key="2">
    <source>
        <dbReference type="ARBA" id="ARBA00007894"/>
    </source>
</evidence>
<dbReference type="InterPro" id="IPR000924">
    <property type="entry name" value="Glu/Gln-tRNA-synth"/>
</dbReference>
<keyword evidence="4 11" id="KW-0963">Cytoplasm</keyword>
<dbReference type="PROSITE" id="PS00178">
    <property type="entry name" value="AA_TRNA_LIGASE_I"/>
    <property type="match status" value="1"/>
</dbReference>
<dbReference type="EC" id="6.1.1.17" evidence="11"/>
<feature type="binding site" evidence="11">
    <location>
        <position position="246"/>
    </location>
    <ligand>
        <name>ATP</name>
        <dbReference type="ChEBI" id="CHEBI:30616"/>
    </ligand>
</feature>
<proteinExistence type="inferred from homology"/>
<dbReference type="Gene3D" id="1.10.10.350">
    <property type="match status" value="1"/>
</dbReference>
<dbReference type="InterPro" id="IPR020058">
    <property type="entry name" value="Glu/Gln-tRNA-synth_Ib_cat-dom"/>
</dbReference>
<name>D3T864_THEIA</name>
<keyword evidence="8 11" id="KW-0648">Protein biosynthesis</keyword>
<dbReference type="InterPro" id="IPR045462">
    <property type="entry name" value="aa-tRNA-synth_I_cd-bd"/>
</dbReference>
<evidence type="ECO:0000256" key="10">
    <source>
        <dbReference type="ARBA" id="ARBA00048351"/>
    </source>
</evidence>
<comment type="similarity">
    <text evidence="2 11">Belongs to the class-I aminoacyl-tRNA synthetase family. Glutamate--tRNA ligase type 1 subfamily.</text>
</comment>
<dbReference type="SUPFAM" id="SSF48163">
    <property type="entry name" value="An anticodon-binding domain of class I aminoacyl-tRNA synthetases"/>
    <property type="match status" value="1"/>
</dbReference>
<dbReference type="InterPro" id="IPR020752">
    <property type="entry name" value="Glu-tRNA-synth_I_codon-bd_sub1"/>
</dbReference>
<evidence type="ECO:0000256" key="9">
    <source>
        <dbReference type="ARBA" id="ARBA00023146"/>
    </source>
</evidence>
<evidence type="ECO:0000256" key="5">
    <source>
        <dbReference type="ARBA" id="ARBA00022598"/>
    </source>
</evidence>
<dbReference type="GO" id="GO:0005829">
    <property type="term" value="C:cytosol"/>
    <property type="evidence" value="ECO:0007669"/>
    <property type="project" value="TreeGrafter"/>
</dbReference>
<protein>
    <recommendedName>
        <fullName evidence="11">Glutamate--tRNA ligase</fullName>
        <ecNumber evidence="11">6.1.1.17</ecNumber>
    </recommendedName>
    <alternativeName>
        <fullName evidence="11">Glutamyl-tRNA synthetase</fullName>
        <shortName evidence="11">GluRS</shortName>
    </alternativeName>
</protein>
<dbReference type="FunFam" id="3.40.50.620:FF:000007">
    <property type="entry name" value="Glutamate--tRNA ligase"/>
    <property type="match status" value="1"/>
</dbReference>
<dbReference type="GO" id="GO:0006424">
    <property type="term" value="P:glutamyl-tRNA aminoacylation"/>
    <property type="evidence" value="ECO:0007669"/>
    <property type="project" value="UniProtKB-UniRule"/>
</dbReference>
<dbReference type="HOGENOM" id="CLU_015768_6_3_9"/>
<evidence type="ECO:0000313" key="14">
    <source>
        <dbReference type="EMBL" id="ADD02146.1"/>
    </source>
</evidence>
<dbReference type="RefSeq" id="WP_012994951.1">
    <property type="nucleotide sequence ID" value="NC_013921.1"/>
</dbReference>
<dbReference type="InterPro" id="IPR020751">
    <property type="entry name" value="aa-tRNA-synth_I_codon-bd_sub2"/>
</dbReference>
<dbReference type="Pfam" id="PF00749">
    <property type="entry name" value="tRNA-synt_1c"/>
    <property type="match status" value="1"/>
</dbReference>
<dbReference type="PANTHER" id="PTHR43311:SF2">
    <property type="entry name" value="GLUTAMATE--TRNA LIGASE, MITOCHONDRIAL-RELATED"/>
    <property type="match status" value="1"/>
</dbReference>
<feature type="short sequence motif" description="'KMSKS' region" evidence="11">
    <location>
        <begin position="243"/>
        <end position="247"/>
    </location>
</feature>
<organism evidence="14 15">
    <name type="scientific">Thermoanaerobacter italicus (strain DSM 9252 / Ab9)</name>
    <dbReference type="NCBI Taxonomy" id="580331"/>
    <lineage>
        <taxon>Bacteria</taxon>
        <taxon>Bacillati</taxon>
        <taxon>Bacillota</taxon>
        <taxon>Clostridia</taxon>
        <taxon>Thermoanaerobacterales</taxon>
        <taxon>Thermoanaerobacteraceae</taxon>
        <taxon>Thermoanaerobacter</taxon>
    </lineage>
</organism>
<feature type="domain" description="Glutamyl/glutaminyl-tRNA synthetase class Ib catalytic" evidence="12">
    <location>
        <begin position="3"/>
        <end position="312"/>
    </location>
</feature>
<dbReference type="PANTHER" id="PTHR43311">
    <property type="entry name" value="GLUTAMATE--TRNA LIGASE"/>
    <property type="match status" value="1"/>
</dbReference>
<evidence type="ECO:0000313" key="15">
    <source>
        <dbReference type="Proteomes" id="UP000001552"/>
    </source>
</evidence>
<comment type="subcellular location">
    <subcellularLocation>
        <location evidence="1 11">Cytoplasm</location>
    </subcellularLocation>
</comment>
<gene>
    <name evidence="11" type="primary">gltX</name>
    <name evidence="14" type="ordered locus">Thit_0868</name>
</gene>
<dbReference type="AlphaFoldDB" id="D3T864"/>
<evidence type="ECO:0000256" key="6">
    <source>
        <dbReference type="ARBA" id="ARBA00022741"/>
    </source>
</evidence>
<accession>D3T864</accession>
<dbReference type="CDD" id="cd00808">
    <property type="entry name" value="GluRS_core"/>
    <property type="match status" value="1"/>
</dbReference>
<dbReference type="GO" id="GO:0004818">
    <property type="term" value="F:glutamate-tRNA ligase activity"/>
    <property type="evidence" value="ECO:0007669"/>
    <property type="project" value="UniProtKB-UniRule"/>
</dbReference>
<keyword evidence="5 11" id="KW-0436">Ligase</keyword>
<evidence type="ECO:0000256" key="8">
    <source>
        <dbReference type="ARBA" id="ARBA00022917"/>
    </source>
</evidence>